<proteinExistence type="predicted"/>
<dbReference type="EMBL" id="MT144278">
    <property type="protein sequence ID" value="QJA51626.1"/>
    <property type="molecule type" value="Genomic_DNA"/>
</dbReference>
<dbReference type="SUPFAM" id="SSF52540">
    <property type="entry name" value="P-loop containing nucleoside triphosphate hydrolases"/>
    <property type="match status" value="1"/>
</dbReference>
<dbReference type="Gene3D" id="3.40.50.300">
    <property type="entry name" value="P-loop containing nucleotide triphosphate hydrolases"/>
    <property type="match status" value="1"/>
</dbReference>
<evidence type="ECO:0000313" key="1">
    <source>
        <dbReference type="EMBL" id="QJA51626.1"/>
    </source>
</evidence>
<dbReference type="AlphaFoldDB" id="A0A6H1ZUL9"/>
<dbReference type="InterPro" id="IPR027417">
    <property type="entry name" value="P-loop_NTPase"/>
</dbReference>
<sequence length="231" mass="27718">MLVILSSGRSGTNILLECFTKNSYYIPTTYPEDKELTKRNIEYPQKYLCKYDTHYIYKYNEFFDFMVKNQHCEILWSVRHPYDWCLSKLYRGRPTKSRGYKIADDATVDGCVEDLTKMYNIYKQAIIDFPLRILVVKMEDLLTDIEKEVKKICNWLGIIYEKEMSTPHLRMRHKGKKERYKTIDKSQIGLYKDIDTIYDGYFSKRKKTVDKLFNSEIVQTLIKEFKYEINS</sequence>
<accession>A0A6H1ZUL9</accession>
<keyword evidence="1" id="KW-0808">Transferase</keyword>
<name>A0A6H1ZUL9_9ZZZZ</name>
<organism evidence="1">
    <name type="scientific">viral metagenome</name>
    <dbReference type="NCBI Taxonomy" id="1070528"/>
    <lineage>
        <taxon>unclassified sequences</taxon>
        <taxon>metagenomes</taxon>
        <taxon>organismal metagenomes</taxon>
    </lineage>
</organism>
<protein>
    <submittedName>
        <fullName evidence="1">Putative sulfotransferase domain contining protein</fullName>
    </submittedName>
</protein>
<reference evidence="1" key="1">
    <citation type="submission" date="2020-03" db="EMBL/GenBank/DDBJ databases">
        <title>The deep terrestrial virosphere.</title>
        <authorList>
            <person name="Holmfeldt K."/>
            <person name="Nilsson E."/>
            <person name="Simone D."/>
            <person name="Lopez-Fernandez M."/>
            <person name="Wu X."/>
            <person name="de Brujin I."/>
            <person name="Lundin D."/>
            <person name="Andersson A."/>
            <person name="Bertilsson S."/>
            <person name="Dopson M."/>
        </authorList>
    </citation>
    <scope>NUCLEOTIDE SEQUENCE</scope>
    <source>
        <strain evidence="1">TM448A02229</strain>
    </source>
</reference>
<dbReference type="Pfam" id="PF13469">
    <property type="entry name" value="Sulfotransfer_3"/>
    <property type="match status" value="1"/>
</dbReference>
<gene>
    <name evidence="1" type="ORF">TM448A02229_0009</name>
</gene>
<dbReference type="GO" id="GO:0016740">
    <property type="term" value="F:transferase activity"/>
    <property type="evidence" value="ECO:0007669"/>
    <property type="project" value="UniProtKB-KW"/>
</dbReference>